<dbReference type="EMBL" id="CAJOBD010047911">
    <property type="protein sequence ID" value="CAF4341875.1"/>
    <property type="molecule type" value="Genomic_DNA"/>
</dbReference>
<accession>A0A820KL82</accession>
<proteinExistence type="predicted"/>
<reference evidence="1" key="1">
    <citation type="submission" date="2021-02" db="EMBL/GenBank/DDBJ databases">
        <authorList>
            <person name="Nowell W R."/>
        </authorList>
    </citation>
    <scope>NUCLEOTIDE SEQUENCE</scope>
</reference>
<organism evidence="1 2">
    <name type="scientific">Rotaria sordida</name>
    <dbReference type="NCBI Taxonomy" id="392033"/>
    <lineage>
        <taxon>Eukaryota</taxon>
        <taxon>Metazoa</taxon>
        <taxon>Spiralia</taxon>
        <taxon>Gnathifera</taxon>
        <taxon>Rotifera</taxon>
        <taxon>Eurotatoria</taxon>
        <taxon>Bdelloidea</taxon>
        <taxon>Philodinida</taxon>
        <taxon>Philodinidae</taxon>
        <taxon>Rotaria</taxon>
    </lineage>
</organism>
<feature type="non-terminal residue" evidence="1">
    <location>
        <position position="1"/>
    </location>
</feature>
<dbReference type="AlphaFoldDB" id="A0A820KL82"/>
<evidence type="ECO:0000313" key="1">
    <source>
        <dbReference type="EMBL" id="CAF4341875.1"/>
    </source>
</evidence>
<gene>
    <name evidence="1" type="ORF">JBS370_LOCUS41654</name>
</gene>
<protein>
    <submittedName>
        <fullName evidence="1">Uncharacterized protein</fullName>
    </submittedName>
</protein>
<comment type="caution">
    <text evidence="1">The sequence shown here is derived from an EMBL/GenBank/DDBJ whole genome shotgun (WGS) entry which is preliminary data.</text>
</comment>
<sequence>GCLYQRRQQLDKECRSELKRIMHIRTQAIGLMPEIEDNCLTDLATCKNPEIKGEVRKYFSQYMKIYNKTPLMYTT</sequence>
<name>A0A820KL82_9BILA</name>
<evidence type="ECO:0000313" key="2">
    <source>
        <dbReference type="Proteomes" id="UP000663836"/>
    </source>
</evidence>
<dbReference type="Proteomes" id="UP000663836">
    <property type="component" value="Unassembled WGS sequence"/>
</dbReference>